<gene>
    <name evidence="1" type="ORF">NQ314_020442</name>
</gene>
<dbReference type="Proteomes" id="UP001162156">
    <property type="component" value="Unassembled WGS sequence"/>
</dbReference>
<proteinExistence type="predicted"/>
<keyword evidence="2" id="KW-1185">Reference proteome</keyword>
<dbReference type="SUPFAM" id="SSF53474">
    <property type="entry name" value="alpha/beta-Hydrolases"/>
    <property type="match status" value="1"/>
</dbReference>
<dbReference type="EMBL" id="JANEYF010005719">
    <property type="protein sequence ID" value="KAJ8927166.1"/>
    <property type="molecule type" value="Genomic_DNA"/>
</dbReference>
<comment type="caution">
    <text evidence="1">The sequence shown here is derived from an EMBL/GenBank/DDBJ whole genome shotgun (WGS) entry which is preliminary data.</text>
</comment>
<dbReference type="InterPro" id="IPR029058">
    <property type="entry name" value="AB_hydrolase_fold"/>
</dbReference>
<name>A0AAV8WL33_9CUCU</name>
<accession>A0AAV8WL33</accession>
<dbReference type="Gene3D" id="3.40.50.1820">
    <property type="entry name" value="alpha/beta hydrolase"/>
    <property type="match status" value="1"/>
</dbReference>
<reference evidence="1" key="1">
    <citation type="journal article" date="2023" name="Insect Mol. Biol.">
        <title>Genome sequencing provides insights into the evolution of gene families encoding plant cell wall-degrading enzymes in longhorned beetles.</title>
        <authorList>
            <person name="Shin N.R."/>
            <person name="Okamura Y."/>
            <person name="Kirsch R."/>
            <person name="Pauchet Y."/>
        </authorList>
    </citation>
    <scope>NUCLEOTIDE SEQUENCE</scope>
    <source>
        <strain evidence="1">RBIC_L_NR</strain>
    </source>
</reference>
<dbReference type="AlphaFoldDB" id="A0AAV8WL33"/>
<evidence type="ECO:0000313" key="2">
    <source>
        <dbReference type="Proteomes" id="UP001162156"/>
    </source>
</evidence>
<protein>
    <submittedName>
        <fullName evidence="1">Uncharacterized protein</fullName>
    </submittedName>
</protein>
<evidence type="ECO:0000313" key="1">
    <source>
        <dbReference type="EMBL" id="KAJ8927166.1"/>
    </source>
</evidence>
<organism evidence="1 2">
    <name type="scientific">Rhamnusium bicolor</name>
    <dbReference type="NCBI Taxonomy" id="1586634"/>
    <lineage>
        <taxon>Eukaryota</taxon>
        <taxon>Metazoa</taxon>
        <taxon>Ecdysozoa</taxon>
        <taxon>Arthropoda</taxon>
        <taxon>Hexapoda</taxon>
        <taxon>Insecta</taxon>
        <taxon>Pterygota</taxon>
        <taxon>Neoptera</taxon>
        <taxon>Endopterygota</taxon>
        <taxon>Coleoptera</taxon>
        <taxon>Polyphaga</taxon>
        <taxon>Cucujiformia</taxon>
        <taxon>Chrysomeloidea</taxon>
        <taxon>Cerambycidae</taxon>
        <taxon>Lepturinae</taxon>
        <taxon>Rhagiini</taxon>
        <taxon>Rhamnusium</taxon>
    </lineage>
</organism>
<sequence length="152" mass="17458">MESAAPVKSIKYINIPVPWGHIAEKLQFGRRYGDLTVEAATALLTRSITPVENGRYKFTFDQRLKNVIDPLRDFHYIIETIKEHPVTCPVLMILGNESTLQQEYMQPVLQQFKKQKNVIIKVVDGNHDVHNVQPENVALYVSKFLINKEGKL</sequence>